<evidence type="ECO:0000313" key="2">
    <source>
        <dbReference type="Proteomes" id="UP000664209"/>
    </source>
</evidence>
<dbReference type="RefSeq" id="WP_208054806.1">
    <property type="nucleotide sequence ID" value="NZ_JAGEMK010000002.1"/>
</dbReference>
<name>A0A939RTG6_9CELL</name>
<accession>A0A939RTG6</accession>
<keyword evidence="2" id="KW-1185">Reference proteome</keyword>
<dbReference type="AlphaFoldDB" id="A0A939RTG6"/>
<comment type="caution">
    <text evidence="1">The sequence shown here is derived from an EMBL/GenBank/DDBJ whole genome shotgun (WGS) entry which is preliminary data.</text>
</comment>
<dbReference type="EMBL" id="JAGEMK010000002">
    <property type="protein sequence ID" value="MBO1751119.1"/>
    <property type="molecule type" value="Genomic_DNA"/>
</dbReference>
<organism evidence="1 2">
    <name type="scientific">Actinotalea soli</name>
    <dbReference type="NCBI Taxonomy" id="2819234"/>
    <lineage>
        <taxon>Bacteria</taxon>
        <taxon>Bacillati</taxon>
        <taxon>Actinomycetota</taxon>
        <taxon>Actinomycetes</taxon>
        <taxon>Micrococcales</taxon>
        <taxon>Cellulomonadaceae</taxon>
        <taxon>Actinotalea</taxon>
    </lineage>
</organism>
<proteinExistence type="predicted"/>
<gene>
    <name evidence="1" type="ORF">J4G33_04810</name>
</gene>
<protein>
    <submittedName>
        <fullName evidence="1">Uncharacterized protein</fullName>
    </submittedName>
</protein>
<evidence type="ECO:0000313" key="1">
    <source>
        <dbReference type="EMBL" id="MBO1751119.1"/>
    </source>
</evidence>
<dbReference type="Proteomes" id="UP000664209">
    <property type="component" value="Unassembled WGS sequence"/>
</dbReference>
<sequence length="167" mass="18612">MEAGSVLATPQEVAEMGGTARDVAHQAAAWKRLPEDVARAQLALNASERELAAAAFDNIVEPSPVTIMVSPQTCGGAYLHTYYKINSDNQAMQCFAGAAGTYTLTNKFGRDYGSTTIRLQPSRKGRVYYDISSTYYWSTTRGPNDSNWYRFSMNYDQNIMVHRVQLY</sequence>
<reference evidence="1" key="1">
    <citation type="submission" date="2021-03" db="EMBL/GenBank/DDBJ databases">
        <title>Actinotalea soli sp. nov., isolated from soil.</title>
        <authorList>
            <person name="Ping W."/>
            <person name="Zhang J."/>
        </authorList>
    </citation>
    <scope>NUCLEOTIDE SEQUENCE</scope>
    <source>
        <strain evidence="1">BY-33</strain>
    </source>
</reference>